<sequence>MAYFTLKIKVIAYLLCVKTQSFAIKILLTLESTYSTELYTLYRYRVKDT</sequence>
<organism evidence="1">
    <name type="scientific">Aliivibrio wodanis</name>
    <dbReference type="NCBI Taxonomy" id="80852"/>
    <lineage>
        <taxon>Bacteria</taxon>
        <taxon>Pseudomonadati</taxon>
        <taxon>Pseudomonadota</taxon>
        <taxon>Gammaproteobacteria</taxon>
        <taxon>Vibrionales</taxon>
        <taxon>Vibrionaceae</taxon>
        <taxon>Aliivibrio</taxon>
    </lineage>
</organism>
<evidence type="ECO:0000313" key="1">
    <source>
        <dbReference type="EMBL" id="VVV04530.1"/>
    </source>
</evidence>
<protein>
    <submittedName>
        <fullName evidence="1">Uncharacterized protein</fullName>
    </submittedName>
</protein>
<gene>
    <name evidence="1" type="ORF">AW0309160_01932</name>
</gene>
<accession>A0A5Q4ZJ20</accession>
<reference evidence="1" key="1">
    <citation type="submission" date="2019-09" db="EMBL/GenBank/DDBJ databases">
        <authorList>
            <person name="Hjerde E."/>
        </authorList>
    </citation>
    <scope>NUCLEOTIDE SEQUENCE</scope>
    <source>
        <strain evidence="1">06/09/160</strain>
    </source>
</reference>
<name>A0A5Q4ZJ20_9GAMM</name>
<dbReference type="AlphaFoldDB" id="A0A5Q4ZJ20"/>
<dbReference type="EMBL" id="LR721750">
    <property type="protein sequence ID" value="VVV04530.1"/>
    <property type="molecule type" value="Genomic_DNA"/>
</dbReference>
<proteinExistence type="predicted"/>